<dbReference type="EMBL" id="CAJGYM010000007">
    <property type="protein sequence ID" value="CAD6187925.1"/>
    <property type="molecule type" value="Genomic_DNA"/>
</dbReference>
<feature type="compositionally biased region" description="Basic and acidic residues" evidence="2">
    <location>
        <begin position="792"/>
        <end position="804"/>
    </location>
</feature>
<reference evidence="3" key="1">
    <citation type="submission" date="2020-10" db="EMBL/GenBank/DDBJ databases">
        <authorList>
            <person name="Kikuchi T."/>
        </authorList>
    </citation>
    <scope>NUCLEOTIDE SEQUENCE</scope>
    <source>
        <strain evidence="3">NKZ352</strain>
    </source>
</reference>
<feature type="region of interest" description="Disordered" evidence="2">
    <location>
        <begin position="1"/>
        <end position="21"/>
    </location>
</feature>
<protein>
    <submittedName>
        <fullName evidence="3">Uncharacterized protein</fullName>
    </submittedName>
</protein>
<feature type="coiled-coil region" evidence="1">
    <location>
        <begin position="167"/>
        <end position="223"/>
    </location>
</feature>
<feature type="compositionally biased region" description="Basic and acidic residues" evidence="2">
    <location>
        <begin position="340"/>
        <end position="349"/>
    </location>
</feature>
<name>A0A8S1GX49_9PELO</name>
<evidence type="ECO:0000256" key="2">
    <source>
        <dbReference type="SAM" id="MobiDB-lite"/>
    </source>
</evidence>
<keyword evidence="1" id="KW-0175">Coiled coil</keyword>
<feature type="compositionally biased region" description="Basic and acidic residues" evidence="2">
    <location>
        <begin position="822"/>
        <end position="832"/>
    </location>
</feature>
<feature type="compositionally biased region" description="Basic and acidic residues" evidence="2">
    <location>
        <begin position="732"/>
        <end position="770"/>
    </location>
</feature>
<feature type="region of interest" description="Disordered" evidence="2">
    <location>
        <begin position="725"/>
        <end position="832"/>
    </location>
</feature>
<feature type="compositionally biased region" description="Polar residues" evidence="2">
    <location>
        <begin position="640"/>
        <end position="653"/>
    </location>
</feature>
<evidence type="ECO:0000313" key="3">
    <source>
        <dbReference type="EMBL" id="CAD6187925.1"/>
    </source>
</evidence>
<dbReference type="PANTHER" id="PTHR22084">
    <property type="entry name" value="GEX INTERACTING PROTEIN PROTEIN 4"/>
    <property type="match status" value="1"/>
</dbReference>
<dbReference type="PANTHER" id="PTHR22084:SF1">
    <property type="entry name" value="BZIP DOMAIN-CONTAINING PROTEIN-RELATED"/>
    <property type="match status" value="1"/>
</dbReference>
<dbReference type="AlphaFoldDB" id="A0A8S1GX49"/>
<dbReference type="OrthoDB" id="5874985at2759"/>
<organism evidence="3 4">
    <name type="scientific">Caenorhabditis auriculariae</name>
    <dbReference type="NCBI Taxonomy" id="2777116"/>
    <lineage>
        <taxon>Eukaryota</taxon>
        <taxon>Metazoa</taxon>
        <taxon>Ecdysozoa</taxon>
        <taxon>Nematoda</taxon>
        <taxon>Chromadorea</taxon>
        <taxon>Rhabditida</taxon>
        <taxon>Rhabditina</taxon>
        <taxon>Rhabditomorpha</taxon>
        <taxon>Rhabditoidea</taxon>
        <taxon>Rhabditidae</taxon>
        <taxon>Peloderinae</taxon>
        <taxon>Caenorhabditis</taxon>
    </lineage>
</organism>
<feature type="compositionally biased region" description="Basic and acidic residues" evidence="2">
    <location>
        <begin position="384"/>
        <end position="393"/>
    </location>
</feature>
<feature type="compositionally biased region" description="Low complexity" evidence="2">
    <location>
        <begin position="360"/>
        <end position="375"/>
    </location>
</feature>
<comment type="caution">
    <text evidence="3">The sequence shown here is derived from an EMBL/GenBank/DDBJ whole genome shotgun (WGS) entry which is preliminary data.</text>
</comment>
<dbReference type="Proteomes" id="UP000835052">
    <property type="component" value="Unassembled WGS sequence"/>
</dbReference>
<feature type="region of interest" description="Disordered" evidence="2">
    <location>
        <begin position="335"/>
        <end position="406"/>
    </location>
</feature>
<evidence type="ECO:0000313" key="4">
    <source>
        <dbReference type="Proteomes" id="UP000835052"/>
    </source>
</evidence>
<feature type="compositionally biased region" description="Polar residues" evidence="2">
    <location>
        <begin position="396"/>
        <end position="406"/>
    </location>
</feature>
<evidence type="ECO:0000256" key="1">
    <source>
        <dbReference type="SAM" id="Coils"/>
    </source>
</evidence>
<proteinExistence type="predicted"/>
<accession>A0A8S1GX49</accession>
<feature type="region of interest" description="Disordered" evidence="2">
    <location>
        <begin position="640"/>
        <end position="666"/>
    </location>
</feature>
<keyword evidence="4" id="KW-1185">Reference proteome</keyword>
<sequence length="832" mass="95476">MNQHSIYIGSGSPRSDSGGGSRLTNLVAAEVPSFQTTTFYAPPISTYHVVSSASMFSPDRKDFILAPMLCSTSESVSLDEQQHHLSGPVDSLETVHPAAVQADQMNAYIDTFFVDHEPSTSADGDETFEELRDVDIDVDDFKSDEDIDFEEERKQLILERQERIQTLMQKKSRREIEERELDELLQESEESRLKDELIGSGRNREERARLRRAEAARSRYQRMSESERRAYNQRRRLKQLGIDPDANKTDSDTVIQHVRMANAKKAEAARQRYHRMSLEEKREYNQRRTEAFRRRRMEEEMLLSTPAGRISAEALAKAQQIMIRNARKAEAARLRYQKMTPDERKEYNNRRAQAKRARQQTRAAQQRRQTQSQAAVNGSLSKRRAAEVSHDMSFENGPSSTSSSLIMNNDMSMQSEDVQPNQRTSASPAVASQDDIFFQMEREVEKRTKQAHMVLARQQQQQQHHQPNMALSQPQSRPLPMPLPELQVNRFQSVQDMEQPEIVLETHGEMLGSSEQVLLLNDVDAVHEKMFCQAQLIDEKALQQMLMTGYDLNGQPVEIRMADGTLINGPDQMRAISSGQKIYITQNVPMDMNGGGKIESAMANQPIHLIPTTSSEHGIYETVEVGDIPDLRYSSEGIQQDLSPSQNHSQGGAMTSKHAMSKARRAERARLRYHSMEPSLRQAQNAKRAEMLRKARARDDELCQLAESVALEQMDDSTRKNVIDAQARRAKRAEQARAKYHRMNSEERRQYNAMRDAQRRQRKREQENRARQRLPAAPNQHHQMHDGFSSEMMHEPSSEDRHDGSISPGGENSMLYSSYDMYPREDLSRWEQ</sequence>
<gene>
    <name evidence="3" type="ORF">CAUJ_LOCUS3844</name>
</gene>